<feature type="domain" description="DUF4422" evidence="4">
    <location>
        <begin position="5"/>
        <end position="232"/>
    </location>
</feature>
<dbReference type="RefSeq" id="WP_189410502.1">
    <property type="nucleotide sequence ID" value="NZ_BMYJ01000002.1"/>
</dbReference>
<dbReference type="EMBL" id="BMYJ01000002">
    <property type="protein sequence ID" value="GHC49701.1"/>
    <property type="molecule type" value="Genomic_DNA"/>
</dbReference>
<evidence type="ECO:0000313" key="6">
    <source>
        <dbReference type="Proteomes" id="UP000638981"/>
    </source>
</evidence>
<dbReference type="InterPro" id="IPR025536">
    <property type="entry name" value="DUF4422"/>
</dbReference>
<gene>
    <name evidence="5" type="ORF">GCM10007315_09890</name>
</gene>
<dbReference type="CDD" id="cd04194">
    <property type="entry name" value="GT8_A4GalT_like"/>
    <property type="match status" value="1"/>
</dbReference>
<dbReference type="GO" id="GO:0046872">
    <property type="term" value="F:metal ion binding"/>
    <property type="evidence" value="ECO:0007669"/>
    <property type="project" value="UniProtKB-KW"/>
</dbReference>
<sequence>MKASLYTAYHKFSTLIDSVSIRPIHVGRAKAGKPLLGMIGDDTGENISAKNGRYCELTALYWAWKNDRDSSHIGLMHYRRLLDFDGTFAGEAAEQKPATLRTADYAAAAERWLAANGDVDLVVPKLHRMSLTMRDNYRTRHRPDDLAVVDAIIRDHHPAYLEHYNAVMSDCDVRLANMFLARREIVDEYCAFVFDVLGRLDAADVARDHYNAYQSRYLGFISERLFTVFVRKYMADHPQTKLREVNILNLSETLVFPYCADDSFNGAEQVNIAFSSDDAYLPHAAAMVASVLQHAGADRHYNFFYLFSDIDPARLEVFASLFRPYRNATLHAINVGNPFENSYRSSTRAPSNATYNRFLLFELLPTLKRLLYIDSDMIVTGDVAEIFDVPMGDNKIAGVTDHIMTRTLTVPVSTVDPEVPDLYQYQRKVLGLSDAQISHYFNAGLLVFNFAAMDVVATGRDLLARVEKSRFLFRDQDLLNSYFKDSYYRLPAKYNVFNSRSAAYTNVPKANFDEAMAAKRAPFVVHYAAKSYKPWEVVEVDFGQLYWQALMKTPFYLSTLSAAVGGPGSAIDPDLRLSIFSKAGFAARGRRLADRYPSLRPTLHKIYRTMFFRKS</sequence>
<dbReference type="SUPFAM" id="SSF53448">
    <property type="entry name" value="Nucleotide-diphospho-sugar transferases"/>
    <property type="match status" value="1"/>
</dbReference>
<organism evidence="5 6">
    <name type="scientific">Neogemmobacter tilapiae</name>
    <dbReference type="NCBI Taxonomy" id="875041"/>
    <lineage>
        <taxon>Bacteria</taxon>
        <taxon>Pseudomonadati</taxon>
        <taxon>Pseudomonadota</taxon>
        <taxon>Alphaproteobacteria</taxon>
        <taxon>Rhodobacterales</taxon>
        <taxon>Paracoccaceae</taxon>
        <taxon>Neogemmobacter</taxon>
    </lineage>
</organism>
<comment type="caution">
    <text evidence="5">The sequence shown here is derived from an EMBL/GenBank/DDBJ whole genome shotgun (WGS) entry which is preliminary data.</text>
</comment>
<dbReference type="Pfam" id="PF01501">
    <property type="entry name" value="Glyco_transf_8"/>
    <property type="match status" value="1"/>
</dbReference>
<dbReference type="InterPro" id="IPR050748">
    <property type="entry name" value="Glycosyltrans_8_dom-fam"/>
</dbReference>
<dbReference type="PANTHER" id="PTHR13778:SF47">
    <property type="entry name" value="LIPOPOLYSACCHARIDE 1,3-GALACTOSYLTRANSFERASE"/>
    <property type="match status" value="1"/>
</dbReference>
<dbReference type="InterPro" id="IPR029044">
    <property type="entry name" value="Nucleotide-diphossugar_trans"/>
</dbReference>
<reference evidence="5" key="1">
    <citation type="journal article" date="2014" name="Int. J. Syst. Evol. Microbiol.">
        <title>Complete genome sequence of Corynebacterium casei LMG S-19264T (=DSM 44701T), isolated from a smear-ripened cheese.</title>
        <authorList>
            <consortium name="US DOE Joint Genome Institute (JGI-PGF)"/>
            <person name="Walter F."/>
            <person name="Albersmeier A."/>
            <person name="Kalinowski J."/>
            <person name="Ruckert C."/>
        </authorList>
    </citation>
    <scope>NUCLEOTIDE SEQUENCE</scope>
    <source>
        <strain evidence="5">KCTC 23310</strain>
    </source>
</reference>
<reference evidence="5" key="2">
    <citation type="submission" date="2020-09" db="EMBL/GenBank/DDBJ databases">
        <authorList>
            <person name="Sun Q."/>
            <person name="Kim S."/>
        </authorList>
    </citation>
    <scope>NUCLEOTIDE SEQUENCE</scope>
    <source>
        <strain evidence="5">KCTC 23310</strain>
    </source>
</reference>
<keyword evidence="2" id="KW-0808">Transferase</keyword>
<proteinExistence type="predicted"/>
<dbReference type="AlphaFoldDB" id="A0A918WI44"/>
<accession>A0A918WI44</accession>
<keyword evidence="3" id="KW-0479">Metal-binding</keyword>
<keyword evidence="1" id="KW-0328">Glycosyltransferase</keyword>
<evidence type="ECO:0000313" key="5">
    <source>
        <dbReference type="EMBL" id="GHC49701.1"/>
    </source>
</evidence>
<dbReference type="Gene3D" id="3.90.550.10">
    <property type="entry name" value="Spore Coat Polysaccharide Biosynthesis Protein SpsA, Chain A"/>
    <property type="match status" value="1"/>
</dbReference>
<evidence type="ECO:0000256" key="2">
    <source>
        <dbReference type="ARBA" id="ARBA00022679"/>
    </source>
</evidence>
<dbReference type="PANTHER" id="PTHR13778">
    <property type="entry name" value="GLYCOSYLTRANSFERASE 8 DOMAIN-CONTAINING PROTEIN"/>
    <property type="match status" value="1"/>
</dbReference>
<dbReference type="GO" id="GO:0016757">
    <property type="term" value="F:glycosyltransferase activity"/>
    <property type="evidence" value="ECO:0007669"/>
    <property type="project" value="UniProtKB-KW"/>
</dbReference>
<dbReference type="Proteomes" id="UP000638981">
    <property type="component" value="Unassembled WGS sequence"/>
</dbReference>
<name>A0A918WI44_9RHOB</name>
<evidence type="ECO:0000256" key="1">
    <source>
        <dbReference type="ARBA" id="ARBA00022676"/>
    </source>
</evidence>
<protein>
    <recommendedName>
        <fullName evidence="4">DUF4422 domain-containing protein</fullName>
    </recommendedName>
</protein>
<evidence type="ECO:0000256" key="3">
    <source>
        <dbReference type="ARBA" id="ARBA00022723"/>
    </source>
</evidence>
<keyword evidence="6" id="KW-1185">Reference proteome</keyword>
<dbReference type="InterPro" id="IPR002495">
    <property type="entry name" value="Glyco_trans_8"/>
</dbReference>
<evidence type="ECO:0000259" key="4">
    <source>
        <dbReference type="Pfam" id="PF14393"/>
    </source>
</evidence>
<dbReference type="Pfam" id="PF14393">
    <property type="entry name" value="DUF4422"/>
    <property type="match status" value="1"/>
</dbReference>